<evidence type="ECO:0000313" key="4">
    <source>
        <dbReference type="EMBL" id="KAK2148792.1"/>
    </source>
</evidence>
<dbReference type="PANTHER" id="PTHR13802:SF52">
    <property type="entry name" value="MUCIN-4"/>
    <property type="match status" value="1"/>
</dbReference>
<keyword evidence="1" id="KW-1015">Disulfide bond</keyword>
<dbReference type="PANTHER" id="PTHR13802">
    <property type="entry name" value="MUCIN 4-RELATED"/>
    <property type="match status" value="1"/>
</dbReference>
<dbReference type="SMART" id="SM00539">
    <property type="entry name" value="NIDO"/>
    <property type="match status" value="1"/>
</dbReference>
<dbReference type="GO" id="GO:0007160">
    <property type="term" value="P:cell-matrix adhesion"/>
    <property type="evidence" value="ECO:0007669"/>
    <property type="project" value="InterPro"/>
</dbReference>
<evidence type="ECO:0000256" key="2">
    <source>
        <dbReference type="SAM" id="SignalP"/>
    </source>
</evidence>
<dbReference type="EMBL" id="JAODUP010000482">
    <property type="protein sequence ID" value="KAK2148792.1"/>
    <property type="molecule type" value="Genomic_DNA"/>
</dbReference>
<dbReference type="InterPro" id="IPR003886">
    <property type="entry name" value="NIDO_dom"/>
</dbReference>
<proteinExistence type="predicted"/>
<comment type="caution">
    <text evidence="4">The sequence shown here is derived from an EMBL/GenBank/DDBJ whole genome shotgun (WGS) entry which is preliminary data.</text>
</comment>
<reference evidence="4" key="1">
    <citation type="journal article" date="2023" name="Mol. Biol. Evol.">
        <title>Third-Generation Sequencing Reveals the Adaptive Role of the Epigenome in Three Deep-Sea Polychaetes.</title>
        <authorList>
            <person name="Perez M."/>
            <person name="Aroh O."/>
            <person name="Sun Y."/>
            <person name="Lan Y."/>
            <person name="Juniper S.K."/>
            <person name="Young C.R."/>
            <person name="Angers B."/>
            <person name="Qian P.Y."/>
        </authorList>
    </citation>
    <scope>NUCLEOTIDE SEQUENCE</scope>
    <source>
        <strain evidence="4">P08H-3</strain>
    </source>
</reference>
<feature type="chain" id="PRO_5042056766" description="NIDO domain-containing protein" evidence="2">
    <location>
        <begin position="20"/>
        <end position="659"/>
    </location>
</feature>
<sequence>MLLVLTLFTLLSHYYEVAGLLYPYGPTNGDSEGPSLGEVTYLHVNKRFRAYGRRYKNLYICANGYVSLGKPYCEKNPSSLSNGHSLIAPFWVAQDTTPRGGSGAKVWYRTTTDATTLSQIAADLDGEFDGCKPADFQPREAQIITWDEVPEVDECESRAENRSRCNCLVNPPDYLEARMMPRYCDCMEEDGRTEYCRCKALGQPDPQLCLEQTKQPKEHYNAKRVPSAAGFVSKNIPIPVPGSNDPYELTTTSNVGVNGRHVYKINGEDINDPECQLAASSSELMYPFGPQNGDSAGPALGNAHLVFDGGIMYYNTMYNDIWASSFGRVAFASESPNVLSGATTPGINAFFSRQDLRNEYQSDDIYSDYNYNENPDVMLSSNFWYRVTSDPGTLARAAGDLRRDFGVGADFQPTSVAVVTWLNSKSIDECARHGFTPEFCKCYFTFPSDSLCSCLLDMFLSHPDYYYEFYEYYYYTEECDDVNRTVAETMDFFLQSGPYTEENTYQAVLVTDSVATYLMLHYSDINWYKNHYFYYKFVNGPRYPNIGYAKVSFDNGTTDREETEYLGCLGKGEKIECLGYLGKGEKTQCLGYLGKGEKIECLGYLGKGEKTQCLGYLGKGEKIECLGYLGKGEKTQCLGYLGKGEKTECLGHLVNGEKV</sequence>
<evidence type="ECO:0000259" key="3">
    <source>
        <dbReference type="SMART" id="SM00539"/>
    </source>
</evidence>
<dbReference type="Proteomes" id="UP001208570">
    <property type="component" value="Unassembled WGS sequence"/>
</dbReference>
<name>A0AAD9MWX0_9ANNE</name>
<protein>
    <recommendedName>
        <fullName evidence="3">NIDO domain-containing protein</fullName>
    </recommendedName>
</protein>
<dbReference type="Pfam" id="PF06119">
    <property type="entry name" value="NIDO"/>
    <property type="match status" value="2"/>
</dbReference>
<gene>
    <name evidence="4" type="ORF">LSH36_482g00003</name>
</gene>
<keyword evidence="5" id="KW-1185">Reference proteome</keyword>
<accession>A0AAD9MWX0</accession>
<evidence type="ECO:0000256" key="1">
    <source>
        <dbReference type="ARBA" id="ARBA00023157"/>
    </source>
</evidence>
<keyword evidence="2" id="KW-0732">Signal</keyword>
<feature type="domain" description="NIDO" evidence="3">
    <location>
        <begin position="89"/>
        <end position="270"/>
    </location>
</feature>
<organism evidence="4 5">
    <name type="scientific">Paralvinella palmiformis</name>
    <dbReference type="NCBI Taxonomy" id="53620"/>
    <lineage>
        <taxon>Eukaryota</taxon>
        <taxon>Metazoa</taxon>
        <taxon>Spiralia</taxon>
        <taxon>Lophotrochozoa</taxon>
        <taxon>Annelida</taxon>
        <taxon>Polychaeta</taxon>
        <taxon>Sedentaria</taxon>
        <taxon>Canalipalpata</taxon>
        <taxon>Terebellida</taxon>
        <taxon>Terebelliformia</taxon>
        <taxon>Alvinellidae</taxon>
        <taxon>Paralvinella</taxon>
    </lineage>
</organism>
<feature type="signal peptide" evidence="2">
    <location>
        <begin position="1"/>
        <end position="19"/>
    </location>
</feature>
<dbReference type="InterPro" id="IPR051495">
    <property type="entry name" value="Epithelial_Barrier/Signaling"/>
</dbReference>
<dbReference type="AlphaFoldDB" id="A0AAD9MWX0"/>
<evidence type="ECO:0000313" key="5">
    <source>
        <dbReference type="Proteomes" id="UP001208570"/>
    </source>
</evidence>